<dbReference type="Proteomes" id="UP000502823">
    <property type="component" value="Unassembled WGS sequence"/>
</dbReference>
<name>A0A6L2Q4Z7_COPFO</name>
<dbReference type="EMBL" id="BLKM01001242">
    <property type="protein sequence ID" value="GFG39806.1"/>
    <property type="molecule type" value="Genomic_DNA"/>
</dbReference>
<dbReference type="AlphaFoldDB" id="A0A6L2Q4Z7"/>
<sequence length="122" mass="13885">MYTRTATLHVHNLVCIQQFCVRCENQSDANEDYVQCGGYTNSSPQSKKALMWLAYREQIDGRTIQHGRNGRECRLSELPHLKVDGYCAETRTVYELSGCYWHGCPHCQPLRDVSTIAEGTLA</sequence>
<dbReference type="Gene3D" id="3.40.960.10">
    <property type="entry name" value="VSR Endonuclease"/>
    <property type="match status" value="1"/>
</dbReference>
<protein>
    <submittedName>
        <fullName evidence="1">Uncharacterized protein</fullName>
    </submittedName>
</protein>
<organism evidence="1 2">
    <name type="scientific">Coptotermes formosanus</name>
    <name type="common">Formosan subterranean termite</name>
    <dbReference type="NCBI Taxonomy" id="36987"/>
    <lineage>
        <taxon>Eukaryota</taxon>
        <taxon>Metazoa</taxon>
        <taxon>Ecdysozoa</taxon>
        <taxon>Arthropoda</taxon>
        <taxon>Hexapoda</taxon>
        <taxon>Insecta</taxon>
        <taxon>Pterygota</taxon>
        <taxon>Neoptera</taxon>
        <taxon>Polyneoptera</taxon>
        <taxon>Dictyoptera</taxon>
        <taxon>Blattodea</taxon>
        <taxon>Blattoidea</taxon>
        <taxon>Termitoidae</taxon>
        <taxon>Rhinotermitidae</taxon>
        <taxon>Coptotermes</taxon>
    </lineage>
</organism>
<dbReference type="OrthoDB" id="6430996at2759"/>
<dbReference type="InParanoid" id="A0A6L2Q4Z7"/>
<gene>
    <name evidence="1" type="ORF">Cfor_10581</name>
</gene>
<comment type="caution">
    <text evidence="1">The sequence shown here is derived from an EMBL/GenBank/DDBJ whole genome shotgun (WGS) entry which is preliminary data.</text>
</comment>
<evidence type="ECO:0000313" key="1">
    <source>
        <dbReference type="EMBL" id="GFG39806.1"/>
    </source>
</evidence>
<proteinExistence type="predicted"/>
<evidence type="ECO:0000313" key="2">
    <source>
        <dbReference type="Proteomes" id="UP000502823"/>
    </source>
</evidence>
<accession>A0A6L2Q4Z7</accession>
<reference evidence="2" key="1">
    <citation type="submission" date="2020-01" db="EMBL/GenBank/DDBJ databases">
        <title>Draft genome sequence of the Termite Coptotermes fromosanus.</title>
        <authorList>
            <person name="Itakura S."/>
            <person name="Yosikawa Y."/>
            <person name="Umezawa K."/>
        </authorList>
    </citation>
    <scope>NUCLEOTIDE SEQUENCE [LARGE SCALE GENOMIC DNA]</scope>
</reference>
<keyword evidence="2" id="KW-1185">Reference proteome</keyword>